<dbReference type="GO" id="GO:0009103">
    <property type="term" value="P:lipopolysaccharide biosynthetic process"/>
    <property type="evidence" value="ECO:0007669"/>
    <property type="project" value="TreeGrafter"/>
</dbReference>
<dbReference type="InterPro" id="IPR050879">
    <property type="entry name" value="Acyltransferase_3"/>
</dbReference>
<feature type="transmembrane region" description="Helical" evidence="3">
    <location>
        <begin position="36"/>
        <end position="55"/>
    </location>
</feature>
<evidence type="ECO:0000259" key="4">
    <source>
        <dbReference type="Pfam" id="PF01757"/>
    </source>
</evidence>
<dbReference type="PANTHER" id="PTHR23028">
    <property type="entry name" value="ACETYLTRANSFERASE"/>
    <property type="match status" value="1"/>
</dbReference>
<gene>
    <name evidence="6" type="ORF">BI350_15225</name>
</gene>
<feature type="transmembrane region" description="Helical" evidence="3">
    <location>
        <begin position="230"/>
        <end position="250"/>
    </location>
</feature>
<evidence type="ECO:0000256" key="3">
    <source>
        <dbReference type="SAM" id="Phobius"/>
    </source>
</evidence>
<keyword evidence="3" id="KW-0472">Membrane</keyword>
<feature type="domain" description="SGNH" evidence="5">
    <location>
        <begin position="443"/>
        <end position="652"/>
    </location>
</feature>
<comment type="similarity">
    <text evidence="2">Belongs to the acyltransferase 3 family.</text>
</comment>
<evidence type="ECO:0000256" key="2">
    <source>
        <dbReference type="ARBA" id="ARBA00007400"/>
    </source>
</evidence>
<dbReference type="Proteomes" id="UP000185746">
    <property type="component" value="Chromosome"/>
</dbReference>
<dbReference type="PANTHER" id="PTHR23028:SF53">
    <property type="entry name" value="ACYL_TRANSF_3 DOMAIN-CONTAINING PROTEIN"/>
    <property type="match status" value="1"/>
</dbReference>
<evidence type="ECO:0000313" key="7">
    <source>
        <dbReference type="Proteomes" id="UP000185746"/>
    </source>
</evidence>
<keyword evidence="3" id="KW-0812">Transmembrane</keyword>
<dbReference type="Pfam" id="PF19040">
    <property type="entry name" value="SGNH"/>
    <property type="match status" value="1"/>
</dbReference>
<feature type="transmembrane region" description="Helical" evidence="3">
    <location>
        <begin position="200"/>
        <end position="223"/>
    </location>
</feature>
<dbReference type="Pfam" id="PF01757">
    <property type="entry name" value="Acyl_transf_3"/>
    <property type="match status" value="1"/>
</dbReference>
<name>A0A1D8JJ97_9BACL</name>
<comment type="subcellular location">
    <subcellularLocation>
        <location evidence="1">Membrane</location>
    </subcellularLocation>
</comment>
<dbReference type="GO" id="GO:0016747">
    <property type="term" value="F:acyltransferase activity, transferring groups other than amino-acyl groups"/>
    <property type="evidence" value="ECO:0007669"/>
    <property type="project" value="InterPro"/>
</dbReference>
<dbReference type="InterPro" id="IPR043968">
    <property type="entry name" value="SGNH"/>
</dbReference>
<keyword evidence="7" id="KW-1185">Reference proteome</keyword>
<evidence type="ECO:0000256" key="1">
    <source>
        <dbReference type="ARBA" id="ARBA00004370"/>
    </source>
</evidence>
<protein>
    <recommendedName>
        <fullName evidence="8">Acyltransferase</fullName>
    </recommendedName>
</protein>
<feature type="transmembrane region" description="Helical" evidence="3">
    <location>
        <begin position="295"/>
        <end position="314"/>
    </location>
</feature>
<feature type="domain" description="Acyltransferase 3" evidence="4">
    <location>
        <begin position="12"/>
        <end position="340"/>
    </location>
</feature>
<feature type="transmembrane region" description="Helical" evidence="3">
    <location>
        <begin position="326"/>
        <end position="347"/>
    </location>
</feature>
<feature type="transmembrane region" description="Helical" evidence="3">
    <location>
        <begin position="256"/>
        <end position="274"/>
    </location>
</feature>
<sequence>MNQIPRKRYRLEIEGVRAIAALLVAIYHIWLNRVSGGVDVFFTISGFLITTSLLSSYQKEGKLKPFSYIIRLLKRLVPSAWFIALTTFILSIFLAPAYTRPQYFSELVASLFYFENWRLAFDAVDYLAQNNEASPFQHYWALAIQFQFYIIWLVLFSVAMGIKKLIPSLTYKKVVLTLFGLVFIFSISYSIFLTDANQPFAYYHTLTRVWEFSLGGILALVIHRVTFPKVIAWFTGWIGLVALLLVGLVLQVSTVFPGYAALWPTGAAILILLAGNQSTRFSAYKILASKPLVSFGKVSYAFYLWHWPILVLFLKYFERGTVTIKAGIAMIVLSIALAYFTIYVIETPLRTMRTTTKQTALYLAALSIVVGGSLWFYYGKTIPKQMLVSTYGDNLGATAHQVEKTPFYYDEETLTPTIEQSLFDRSSIYEDKCIQINNRTDVIECEYGEVEDYEYTIALAGGSHAAHWKPMLDEFGNENQVRIKTMLKGNCRFSTEDTTDTPDCEDWFENVVQALKQDPPDLIFTHGDISSNEWKDEIPNGFKEAWAIFEKEHIPMFLVRDTPRHDFMIPYCLNDAEGDLIENCRTPRNDAISPVNLLENTTDLPKSAHVFDATDYFCDDEYCYPIIGNIIAYFDNNHITASISRTFMPILENDLKEALINSERLKKLRDPK</sequence>
<dbReference type="RefSeq" id="WP_075528923.1">
    <property type="nucleotide sequence ID" value="NZ_CP017560.1"/>
</dbReference>
<dbReference type="EMBL" id="CP017560">
    <property type="protein sequence ID" value="AOV08760.1"/>
    <property type="molecule type" value="Genomic_DNA"/>
</dbReference>
<feature type="transmembrane region" description="Helical" evidence="3">
    <location>
        <begin position="12"/>
        <end position="30"/>
    </location>
</feature>
<evidence type="ECO:0000313" key="6">
    <source>
        <dbReference type="EMBL" id="AOV08760.1"/>
    </source>
</evidence>
<evidence type="ECO:0008006" key="8">
    <source>
        <dbReference type="Google" id="ProtNLM"/>
    </source>
</evidence>
<dbReference type="InterPro" id="IPR002656">
    <property type="entry name" value="Acyl_transf_3_dom"/>
</dbReference>
<feature type="transmembrane region" description="Helical" evidence="3">
    <location>
        <begin position="139"/>
        <end position="162"/>
    </location>
</feature>
<keyword evidence="3" id="KW-1133">Transmembrane helix</keyword>
<evidence type="ECO:0000259" key="5">
    <source>
        <dbReference type="Pfam" id="PF19040"/>
    </source>
</evidence>
<feature type="transmembrane region" description="Helical" evidence="3">
    <location>
        <begin position="174"/>
        <end position="194"/>
    </location>
</feature>
<feature type="transmembrane region" description="Helical" evidence="3">
    <location>
        <begin position="359"/>
        <end position="378"/>
    </location>
</feature>
<dbReference type="AlphaFoldDB" id="A0A1D8JJ97"/>
<feature type="transmembrane region" description="Helical" evidence="3">
    <location>
        <begin position="76"/>
        <end position="98"/>
    </location>
</feature>
<dbReference type="GO" id="GO:0016020">
    <property type="term" value="C:membrane"/>
    <property type="evidence" value="ECO:0007669"/>
    <property type="project" value="TreeGrafter"/>
</dbReference>
<organism evidence="6 7">
    <name type="scientific">Sporosarcina ureilytica</name>
    <dbReference type="NCBI Taxonomy" id="298596"/>
    <lineage>
        <taxon>Bacteria</taxon>
        <taxon>Bacillati</taxon>
        <taxon>Bacillota</taxon>
        <taxon>Bacilli</taxon>
        <taxon>Bacillales</taxon>
        <taxon>Caryophanaceae</taxon>
        <taxon>Sporosarcina</taxon>
    </lineage>
</organism>
<accession>A0A1D8JJ97</accession>
<reference evidence="6 7" key="1">
    <citation type="submission" date="2016-09" db="EMBL/GenBank/DDBJ databases">
        <title>Complete genome sequence of the Lysinibacillus sphaericus LMG 22257, a specie of Bacillus with ureolytic activity that can effectively biodeposit calcium carbonate.</title>
        <authorList>
            <person name="Yan W."/>
        </authorList>
    </citation>
    <scope>NUCLEOTIDE SEQUENCE [LARGE SCALE GENOMIC DNA]</scope>
    <source>
        <strain evidence="6 7">LMG 22257</strain>
    </source>
</reference>
<dbReference type="KEGG" id="surl:BI350_15225"/>
<proteinExistence type="inferred from homology"/>